<keyword evidence="1" id="KW-0472">Membrane</keyword>
<keyword evidence="1" id="KW-1133">Transmembrane helix</keyword>
<name>A0A327NT96_9BACT</name>
<dbReference type="Proteomes" id="UP000249016">
    <property type="component" value="Unassembled WGS sequence"/>
</dbReference>
<dbReference type="AlphaFoldDB" id="A0A327NT96"/>
<reference evidence="2 3" key="1">
    <citation type="submission" date="2018-06" db="EMBL/GenBank/DDBJ databases">
        <title>Spirosoma sp. HMF3257 Genome sequencing and assembly.</title>
        <authorList>
            <person name="Kang H."/>
            <person name="Cha I."/>
            <person name="Kim H."/>
            <person name="Kang J."/>
            <person name="Joh K."/>
        </authorList>
    </citation>
    <scope>NUCLEOTIDE SEQUENCE [LARGE SCALE GENOMIC DNA]</scope>
    <source>
        <strain evidence="2 3">HMF3257</strain>
    </source>
</reference>
<proteinExistence type="predicted"/>
<protein>
    <submittedName>
        <fullName evidence="2">Uncharacterized protein</fullName>
    </submittedName>
</protein>
<accession>A0A327NT96</accession>
<evidence type="ECO:0000313" key="2">
    <source>
        <dbReference type="EMBL" id="RAI77176.1"/>
    </source>
</evidence>
<comment type="caution">
    <text evidence="2">The sequence shown here is derived from an EMBL/GenBank/DDBJ whole genome shotgun (WGS) entry which is preliminary data.</text>
</comment>
<dbReference type="EMBL" id="QLII01000001">
    <property type="protein sequence ID" value="RAI77176.1"/>
    <property type="molecule type" value="Genomic_DNA"/>
</dbReference>
<keyword evidence="1" id="KW-0812">Transmembrane</keyword>
<evidence type="ECO:0000256" key="1">
    <source>
        <dbReference type="SAM" id="Phobius"/>
    </source>
</evidence>
<sequence length="184" mass="20821">MNLTETWIVQQLAKRTNIHVFLALTLLVILSLIVLSSRYSIDLLPRGSFIYFFILTSVYVGRWLGGIWLVKRALLTVAVASALLFGTLSAMGISGWIYLSQYQSENFFVTIPLFTALFMALGAGAKIARAVIRQQLTEANLLRLHKESELNLLVSQLSPTFYLIRSIIYTAWLSRVISKCRTTW</sequence>
<evidence type="ECO:0000313" key="3">
    <source>
        <dbReference type="Proteomes" id="UP000249016"/>
    </source>
</evidence>
<dbReference type="RefSeq" id="WP_111347468.1">
    <property type="nucleotide sequence ID" value="NZ_QLII01000001.1"/>
</dbReference>
<feature type="transmembrane region" description="Helical" evidence="1">
    <location>
        <begin position="77"/>
        <end position="99"/>
    </location>
</feature>
<gene>
    <name evidence="2" type="ORF">HMF3257_28700</name>
</gene>
<feature type="transmembrane region" description="Helical" evidence="1">
    <location>
        <begin position="111"/>
        <end position="132"/>
    </location>
</feature>
<organism evidence="2 3">
    <name type="scientific">Spirosoma telluris</name>
    <dbReference type="NCBI Taxonomy" id="2183553"/>
    <lineage>
        <taxon>Bacteria</taxon>
        <taxon>Pseudomonadati</taxon>
        <taxon>Bacteroidota</taxon>
        <taxon>Cytophagia</taxon>
        <taxon>Cytophagales</taxon>
        <taxon>Cytophagaceae</taxon>
        <taxon>Spirosoma</taxon>
    </lineage>
</organism>
<feature type="transmembrane region" description="Helical" evidence="1">
    <location>
        <begin position="20"/>
        <end position="37"/>
    </location>
</feature>
<feature type="transmembrane region" description="Helical" evidence="1">
    <location>
        <begin position="49"/>
        <end position="70"/>
    </location>
</feature>
<keyword evidence="3" id="KW-1185">Reference proteome</keyword>